<comment type="similarity">
    <text evidence="3">Belongs to the acyl carrier protein (ACP) family.</text>
</comment>
<dbReference type="Gene3D" id="1.10.1200.10">
    <property type="entry name" value="ACP-like"/>
    <property type="match status" value="1"/>
</dbReference>
<evidence type="ECO:0000313" key="6">
    <source>
        <dbReference type="EMBL" id="MFD2555072.1"/>
    </source>
</evidence>
<comment type="caution">
    <text evidence="3">Lacks conserved residue(s) required for the propagation of feature annotation.</text>
</comment>
<evidence type="ECO:0000256" key="4">
    <source>
        <dbReference type="SAM" id="MobiDB-lite"/>
    </source>
</evidence>
<feature type="compositionally biased region" description="Gly residues" evidence="4">
    <location>
        <begin position="137"/>
        <end position="172"/>
    </location>
</feature>
<comment type="pathway">
    <text evidence="3">Lipid metabolism; fatty acid biosynthesis.</text>
</comment>
<dbReference type="PANTHER" id="PTHR20863:SF76">
    <property type="entry name" value="CARRIER DOMAIN-CONTAINING PROTEIN"/>
    <property type="match status" value="1"/>
</dbReference>
<keyword evidence="2 3" id="KW-0597">Phosphoprotein</keyword>
<name>A0ABW5L594_9SPHI</name>
<keyword evidence="3" id="KW-0276">Fatty acid metabolism</keyword>
<keyword evidence="3" id="KW-0963">Cytoplasm</keyword>
<dbReference type="PANTHER" id="PTHR20863">
    <property type="entry name" value="ACYL CARRIER PROTEIN"/>
    <property type="match status" value="1"/>
</dbReference>
<evidence type="ECO:0000259" key="5">
    <source>
        <dbReference type="PROSITE" id="PS50075"/>
    </source>
</evidence>
<dbReference type="PROSITE" id="PS50075">
    <property type="entry name" value="CARRIER"/>
    <property type="match status" value="1"/>
</dbReference>
<comment type="subcellular location">
    <subcellularLocation>
        <location evidence="3">Cytoplasm</location>
    </subcellularLocation>
</comment>
<sequence>MRYILLFFVFILFSCEKENSLSLDLEKSSTQKKSGGYLKLAEVYGTSSKLGGNSSVSVLIESYVSENKGIDESAIKGESNLFDDLGFDELDFIEFIIFLEKEFDIEISDELAEEIRTIQNAIDAVNGRLIEPVTIVGGGSGGSGGPGGSGGSGGTGGSGGSGGNGGTGGSVGGPPDDGDDDVFFDLTEEEAERVLDTDCESFSFTQTTSANWQEAGLNRAYLRVVWVSSVGNHVIAAKTIYVDNIVFGLPLYYTNANGTTTLLSAGKAATIAAKATEFGRNMVYSNFRHAVTMVNDETIIQYFRAQISIYMAGHKGTAGYSGSKSPNIIFKNEIRSHYTNPLDC</sequence>
<dbReference type="Proteomes" id="UP001597440">
    <property type="component" value="Unassembled WGS sequence"/>
</dbReference>
<keyword evidence="3" id="KW-0275">Fatty acid biosynthesis</keyword>
<gene>
    <name evidence="3" type="primary">acpP</name>
    <name evidence="6" type="ORF">ACFSQW_11765</name>
</gene>
<keyword evidence="1 3" id="KW-0596">Phosphopantetheine</keyword>
<evidence type="ECO:0000256" key="2">
    <source>
        <dbReference type="ARBA" id="ARBA00022553"/>
    </source>
</evidence>
<organism evidence="6 7">
    <name type="scientific">Sphingobacterium tabacisoli</name>
    <dbReference type="NCBI Taxonomy" id="2044855"/>
    <lineage>
        <taxon>Bacteria</taxon>
        <taxon>Pseudomonadati</taxon>
        <taxon>Bacteroidota</taxon>
        <taxon>Sphingobacteriia</taxon>
        <taxon>Sphingobacteriales</taxon>
        <taxon>Sphingobacteriaceae</taxon>
        <taxon>Sphingobacterium</taxon>
    </lineage>
</organism>
<accession>A0ABW5L594</accession>
<keyword evidence="7" id="KW-1185">Reference proteome</keyword>
<evidence type="ECO:0000313" key="7">
    <source>
        <dbReference type="Proteomes" id="UP001597440"/>
    </source>
</evidence>
<dbReference type="InterPro" id="IPR009081">
    <property type="entry name" value="PP-bd_ACP"/>
</dbReference>
<dbReference type="HAMAP" id="MF_01217">
    <property type="entry name" value="Acyl_carrier"/>
    <property type="match status" value="1"/>
</dbReference>
<dbReference type="PROSITE" id="PS51257">
    <property type="entry name" value="PROKAR_LIPOPROTEIN"/>
    <property type="match status" value="1"/>
</dbReference>
<dbReference type="InterPro" id="IPR003231">
    <property type="entry name" value="ACP"/>
</dbReference>
<dbReference type="SUPFAM" id="SSF47336">
    <property type="entry name" value="ACP-like"/>
    <property type="match status" value="1"/>
</dbReference>
<evidence type="ECO:0000256" key="1">
    <source>
        <dbReference type="ARBA" id="ARBA00022450"/>
    </source>
</evidence>
<comment type="caution">
    <text evidence="6">The sequence shown here is derived from an EMBL/GenBank/DDBJ whole genome shotgun (WGS) entry which is preliminary data.</text>
</comment>
<keyword evidence="3" id="KW-0443">Lipid metabolism</keyword>
<comment type="PTM">
    <text evidence="3">4'-phosphopantetheine is transferred from CoA to a specific serine of apo-ACP by AcpS. This modification is essential for activity because fatty acids are bound in thioester linkage to the sulfhydryl of the prosthetic group.</text>
</comment>
<comment type="function">
    <text evidence="3">Carrier of the growing fatty acid chain in fatty acid biosynthesis.</text>
</comment>
<feature type="region of interest" description="Disordered" evidence="4">
    <location>
        <begin position="137"/>
        <end position="182"/>
    </location>
</feature>
<dbReference type="Pfam" id="PF00550">
    <property type="entry name" value="PP-binding"/>
    <property type="match status" value="1"/>
</dbReference>
<dbReference type="InterPro" id="IPR036736">
    <property type="entry name" value="ACP-like_sf"/>
</dbReference>
<reference evidence="7" key="1">
    <citation type="journal article" date="2019" name="Int. J. Syst. Evol. Microbiol.">
        <title>The Global Catalogue of Microorganisms (GCM) 10K type strain sequencing project: providing services to taxonomists for standard genome sequencing and annotation.</title>
        <authorList>
            <consortium name="The Broad Institute Genomics Platform"/>
            <consortium name="The Broad Institute Genome Sequencing Center for Infectious Disease"/>
            <person name="Wu L."/>
            <person name="Ma J."/>
        </authorList>
    </citation>
    <scope>NUCLEOTIDE SEQUENCE [LARGE SCALE GENOMIC DNA]</scope>
    <source>
        <strain evidence="7">KCTC 52298</strain>
    </source>
</reference>
<protein>
    <recommendedName>
        <fullName evidence="3">Acyl carrier protein</fullName>
        <shortName evidence="3">ACP</shortName>
    </recommendedName>
</protein>
<keyword evidence="3" id="KW-0444">Lipid biosynthesis</keyword>
<dbReference type="EMBL" id="JBHULD010000014">
    <property type="protein sequence ID" value="MFD2555072.1"/>
    <property type="molecule type" value="Genomic_DNA"/>
</dbReference>
<dbReference type="RefSeq" id="WP_210353440.1">
    <property type="nucleotide sequence ID" value="NZ_JAEQMU010000001.1"/>
</dbReference>
<feature type="domain" description="Carrier" evidence="5">
    <location>
        <begin position="54"/>
        <end position="129"/>
    </location>
</feature>
<proteinExistence type="inferred from homology"/>
<evidence type="ECO:0000256" key="3">
    <source>
        <dbReference type="HAMAP-Rule" id="MF_01217"/>
    </source>
</evidence>